<dbReference type="PANTHER" id="PTHR48081">
    <property type="entry name" value="AB HYDROLASE SUPERFAMILY PROTEIN C4A8.06C"/>
    <property type="match status" value="1"/>
</dbReference>
<protein>
    <recommendedName>
        <fullName evidence="3">BD-FAE-like domain-containing protein</fullName>
    </recommendedName>
</protein>
<gene>
    <name evidence="4" type="ORF">EAL2_c07410</name>
</gene>
<evidence type="ECO:0000256" key="1">
    <source>
        <dbReference type="ARBA" id="ARBA00010515"/>
    </source>
</evidence>
<feature type="domain" description="BD-FAE-like" evidence="3">
    <location>
        <begin position="33"/>
        <end position="254"/>
    </location>
</feature>
<dbReference type="InterPro" id="IPR002168">
    <property type="entry name" value="Lipase_GDXG_HIS_AS"/>
</dbReference>
<dbReference type="HOGENOM" id="CLU_012494_4_0_9"/>
<sequence length="296" mass="31297">MGGGFGGESLDTSSIKIQYTDVAYGTVSATQTMNIYLPNEGEGPFPVIVAIHGGAFKMGNASGGDVAAMFEGVNHGYAVVSINYRLSDEAIFPAAVNDCKAAIRFIKANATKYKINPDKIAVWGDSAGGNLAAMVGTTANVDALNGDNKENLEYSSSVQAVVDWFGPLDFLKMDEQFATAGITPKFGKTSSESSPESQYIGQLITNNPELTEKANPGTYISTINVNTAPNFLIQHGTADANVPSQQSVEFATQLKAAIGDSKVKLELLEGAGHGTQEFTTSENLDKVFKFLDGILK</sequence>
<dbReference type="PROSITE" id="PS01173">
    <property type="entry name" value="LIPASE_GDXG_HIS"/>
    <property type="match status" value="1"/>
</dbReference>
<organism evidence="4 5">
    <name type="scientific">Peptoclostridium acidaminophilum DSM 3953</name>
    <dbReference type="NCBI Taxonomy" id="1286171"/>
    <lineage>
        <taxon>Bacteria</taxon>
        <taxon>Bacillati</taxon>
        <taxon>Bacillota</taxon>
        <taxon>Clostridia</taxon>
        <taxon>Peptostreptococcales</taxon>
        <taxon>Peptoclostridiaceae</taxon>
        <taxon>Peptoclostridium</taxon>
    </lineage>
</organism>
<name>W8TIK7_PEPAC</name>
<keyword evidence="5" id="KW-1185">Reference proteome</keyword>
<keyword evidence="2" id="KW-0378">Hydrolase</keyword>
<dbReference type="AlphaFoldDB" id="W8TIK7"/>
<dbReference type="RefSeq" id="WP_051489075.1">
    <property type="nucleotide sequence ID" value="NZ_CP007452.1"/>
</dbReference>
<proteinExistence type="inferred from homology"/>
<dbReference type="PATRIC" id="fig|1286171.3.peg.687"/>
<dbReference type="KEGG" id="eac:EAL2_c07410"/>
<dbReference type="InterPro" id="IPR050300">
    <property type="entry name" value="GDXG_lipolytic_enzyme"/>
</dbReference>
<dbReference type="Pfam" id="PF20434">
    <property type="entry name" value="BD-FAE"/>
    <property type="match status" value="1"/>
</dbReference>
<evidence type="ECO:0000259" key="3">
    <source>
        <dbReference type="Pfam" id="PF20434"/>
    </source>
</evidence>
<evidence type="ECO:0000313" key="4">
    <source>
        <dbReference type="EMBL" id="AHM56042.1"/>
    </source>
</evidence>
<comment type="similarity">
    <text evidence="1">Belongs to the 'GDXG' lipolytic enzyme family.</text>
</comment>
<dbReference type="GO" id="GO:0016787">
    <property type="term" value="F:hydrolase activity"/>
    <property type="evidence" value="ECO:0007669"/>
    <property type="project" value="UniProtKB-KW"/>
</dbReference>
<dbReference type="OrthoDB" id="24847at2"/>
<dbReference type="EMBL" id="CP007452">
    <property type="protein sequence ID" value="AHM56042.1"/>
    <property type="molecule type" value="Genomic_DNA"/>
</dbReference>
<accession>W8TIK7</accession>
<evidence type="ECO:0000313" key="5">
    <source>
        <dbReference type="Proteomes" id="UP000019591"/>
    </source>
</evidence>
<reference evidence="4 5" key="1">
    <citation type="journal article" date="2014" name="Genome Announc.">
        <title>Complete Genome Sequence of Amino Acid-Utilizing Eubacterium acidaminophilum al-2 (DSM 3953).</title>
        <authorList>
            <person name="Poehlein A."/>
            <person name="Andreesen J.R."/>
            <person name="Daniel R."/>
        </authorList>
    </citation>
    <scope>NUCLEOTIDE SEQUENCE [LARGE SCALE GENOMIC DNA]</scope>
    <source>
        <strain evidence="4 5">DSM 3953</strain>
    </source>
</reference>
<dbReference type="Proteomes" id="UP000019591">
    <property type="component" value="Chromosome"/>
</dbReference>
<dbReference type="InterPro" id="IPR049492">
    <property type="entry name" value="BD-FAE-like_dom"/>
</dbReference>
<dbReference type="InterPro" id="IPR029058">
    <property type="entry name" value="AB_hydrolase_fold"/>
</dbReference>
<evidence type="ECO:0000256" key="2">
    <source>
        <dbReference type="ARBA" id="ARBA00022801"/>
    </source>
</evidence>
<dbReference type="PANTHER" id="PTHR48081:SF13">
    <property type="entry name" value="ALPHA_BETA HYDROLASE"/>
    <property type="match status" value="1"/>
</dbReference>
<dbReference type="Gene3D" id="3.40.50.1820">
    <property type="entry name" value="alpha/beta hydrolase"/>
    <property type="match status" value="1"/>
</dbReference>
<dbReference type="STRING" id="1286171.EAL2_c07410"/>
<dbReference type="SUPFAM" id="SSF53474">
    <property type="entry name" value="alpha/beta-Hydrolases"/>
    <property type="match status" value="1"/>
</dbReference>
<dbReference type="eggNOG" id="COG0657">
    <property type="taxonomic scope" value="Bacteria"/>
</dbReference>